<accession>A0AAD4LVY0</accession>
<proteinExistence type="predicted"/>
<reference evidence="2" key="1">
    <citation type="journal article" date="2022" name="New Phytol.">
        <title>Evolutionary transition to the ectomycorrhizal habit in the genomes of a hyperdiverse lineage of mushroom-forming fungi.</title>
        <authorList>
            <person name="Looney B."/>
            <person name="Miyauchi S."/>
            <person name="Morin E."/>
            <person name="Drula E."/>
            <person name="Courty P.E."/>
            <person name="Kohler A."/>
            <person name="Kuo A."/>
            <person name="LaButti K."/>
            <person name="Pangilinan J."/>
            <person name="Lipzen A."/>
            <person name="Riley R."/>
            <person name="Andreopoulos W."/>
            <person name="He G."/>
            <person name="Johnson J."/>
            <person name="Nolan M."/>
            <person name="Tritt A."/>
            <person name="Barry K.W."/>
            <person name="Grigoriev I.V."/>
            <person name="Nagy L.G."/>
            <person name="Hibbett D."/>
            <person name="Henrissat B."/>
            <person name="Matheny P.B."/>
            <person name="Labbe J."/>
            <person name="Martin F.M."/>
        </authorList>
    </citation>
    <scope>NUCLEOTIDE SEQUENCE</scope>
    <source>
        <strain evidence="2">BPL690</strain>
    </source>
</reference>
<feature type="region of interest" description="Disordered" evidence="1">
    <location>
        <begin position="40"/>
        <end position="103"/>
    </location>
</feature>
<dbReference type="EMBL" id="WTXG01000118">
    <property type="protein sequence ID" value="KAI0292509.1"/>
    <property type="molecule type" value="Genomic_DNA"/>
</dbReference>
<evidence type="ECO:0000256" key="1">
    <source>
        <dbReference type="SAM" id="MobiDB-lite"/>
    </source>
</evidence>
<gene>
    <name evidence="2" type="ORF">B0F90DRAFT_1920288</name>
</gene>
<comment type="caution">
    <text evidence="2">The sequence shown here is derived from an EMBL/GenBank/DDBJ whole genome shotgun (WGS) entry which is preliminary data.</text>
</comment>
<name>A0AAD4LVY0_9AGAM</name>
<feature type="compositionally biased region" description="Basic and acidic residues" evidence="1">
    <location>
        <begin position="86"/>
        <end position="96"/>
    </location>
</feature>
<sequence>MIKAQGHMVKGGHMVMWSGGANASQSRLVCRVRFGRDSVRDPMGVKHRDRGTGQGISQGNKEGHQGKVLGTQATGIKKVPRQHTKGIRDQGPKRAGDSGLVKGKGQGWCKGASSVLEMTQFDTRECPQKQELQGSTLSLQFSLSHPGSCWQQLLVIKHQESVFLSHQVVLRKPILLQHRLSSFWSRQFNKQPSGSILSCTKAQATARASGFSTCGVSCRGIIEFRSSTARIVAVSSSLQSSTARKVAVSLGVVLSSAAVDAAASSNVVSSSAADKAAASLGLVSFPQALEWRWRACRVNLVAHWCRLARSSYSLLVRVFVRIFNARRELPRRYWIGIRMRSQKRLRQSTATISSVLQKPRRQHARWGQVFNRRQSSGIIRFGSSTAGEAAVSLDFSSSAADEAAASSGLFDARRELPRYLHVLVLFLRRWSKPKHVFSKTDKLNTRYIFEGRASLARSRQRGGVVRRPRRMFLVDKYVGGTSGSDRVIIVVPSDQGIHTSLPGSSRRRSRQGSSTCEVHDLVGLANCFDDMVRRIVGVRIASSSGVFDNGPEASSLRQGVRPSQGRDVQGFKVLGNMPQAFYLGSASNFLGSGIVIKRSLNVVSQAVFCRGQLSWSSHKSGSLFSWSGEMLVLRVLSVVWGVKTFKWRGSVWVGKGGEIEEKRKEKRCTPRSGYLVQSWSRFHAVIEQILLFLLVSSLCLILLDFLRDDRKGILNGKRGVMQGTSFASVVLVHSGMSIRGFAELYCRRVRWKGGGSYEWGVLRRIQVVDACVVWGGMVGVHGSSATKGCFCSKDFRVFDLERVHCAVNLRNPGDDWPPNSVFHGQLIIMPIQGEEVLPGAKFPEQAYLSVSRVNIGL</sequence>
<evidence type="ECO:0000313" key="3">
    <source>
        <dbReference type="Proteomes" id="UP001203297"/>
    </source>
</evidence>
<evidence type="ECO:0000313" key="2">
    <source>
        <dbReference type="EMBL" id="KAI0292509.1"/>
    </source>
</evidence>
<keyword evidence="3" id="KW-1185">Reference proteome</keyword>
<protein>
    <submittedName>
        <fullName evidence="2">Uncharacterized protein</fullName>
    </submittedName>
</protein>
<organism evidence="2 3">
    <name type="scientific">Multifurca ochricompacta</name>
    <dbReference type="NCBI Taxonomy" id="376703"/>
    <lineage>
        <taxon>Eukaryota</taxon>
        <taxon>Fungi</taxon>
        <taxon>Dikarya</taxon>
        <taxon>Basidiomycota</taxon>
        <taxon>Agaricomycotina</taxon>
        <taxon>Agaricomycetes</taxon>
        <taxon>Russulales</taxon>
        <taxon>Russulaceae</taxon>
        <taxon>Multifurca</taxon>
    </lineage>
</organism>
<dbReference type="AlphaFoldDB" id="A0AAD4LVY0"/>
<dbReference type="Proteomes" id="UP001203297">
    <property type="component" value="Unassembled WGS sequence"/>
</dbReference>